<evidence type="ECO:0000256" key="2">
    <source>
        <dbReference type="ARBA" id="ARBA00022771"/>
    </source>
</evidence>
<reference evidence="6" key="1">
    <citation type="submission" date="2020-08" db="EMBL/GenBank/DDBJ databases">
        <title>Multicomponent nature underlies the extraordinary mechanical properties of spider dragline silk.</title>
        <authorList>
            <person name="Kono N."/>
            <person name="Nakamura H."/>
            <person name="Mori M."/>
            <person name="Yoshida Y."/>
            <person name="Ohtoshi R."/>
            <person name="Malay A.D."/>
            <person name="Moran D.A.P."/>
            <person name="Tomita M."/>
            <person name="Numata K."/>
            <person name="Arakawa K."/>
        </authorList>
    </citation>
    <scope>NUCLEOTIDE SEQUENCE</scope>
</reference>
<dbReference type="EMBL" id="BMAV01007129">
    <property type="protein sequence ID" value="GFY49668.1"/>
    <property type="molecule type" value="Genomic_DNA"/>
</dbReference>
<dbReference type="Pfam" id="PF02892">
    <property type="entry name" value="zf-BED"/>
    <property type="match status" value="1"/>
</dbReference>
<dbReference type="AlphaFoldDB" id="A0A8X7C0F4"/>
<comment type="caution">
    <text evidence="6">The sequence shown here is derived from an EMBL/GenBank/DDBJ whole genome shotgun (WGS) entry which is preliminary data.</text>
</comment>
<dbReference type="InterPro" id="IPR036236">
    <property type="entry name" value="Znf_C2H2_sf"/>
</dbReference>
<feature type="domain" description="BED-type" evidence="5">
    <location>
        <begin position="21"/>
        <end position="73"/>
    </location>
</feature>
<keyword evidence="2 4" id="KW-0863">Zinc-finger</keyword>
<sequence length="103" mass="12288">MSVHAEEFEIKSVNERSQVIEKYSPSWKFFNFIDNNEVQCKVCGLVFSRQRDQTLLNLHQHFKKEHPDLTMEFNSEVKQQPFKIIGNRSELMVHALYPEEEMV</sequence>
<proteinExistence type="predicted"/>
<evidence type="ECO:0000256" key="4">
    <source>
        <dbReference type="PROSITE-ProRule" id="PRU00027"/>
    </source>
</evidence>
<accession>A0A8X7C0F4</accession>
<evidence type="ECO:0000313" key="6">
    <source>
        <dbReference type="EMBL" id="GFY49668.1"/>
    </source>
</evidence>
<gene>
    <name evidence="6" type="ORF">TNIN_279811</name>
</gene>
<evidence type="ECO:0000256" key="1">
    <source>
        <dbReference type="ARBA" id="ARBA00022723"/>
    </source>
</evidence>
<evidence type="ECO:0000259" key="5">
    <source>
        <dbReference type="PROSITE" id="PS50808"/>
    </source>
</evidence>
<organism evidence="6 7">
    <name type="scientific">Trichonephila inaurata madagascariensis</name>
    <dbReference type="NCBI Taxonomy" id="2747483"/>
    <lineage>
        <taxon>Eukaryota</taxon>
        <taxon>Metazoa</taxon>
        <taxon>Ecdysozoa</taxon>
        <taxon>Arthropoda</taxon>
        <taxon>Chelicerata</taxon>
        <taxon>Arachnida</taxon>
        <taxon>Araneae</taxon>
        <taxon>Araneomorphae</taxon>
        <taxon>Entelegynae</taxon>
        <taxon>Araneoidea</taxon>
        <taxon>Nephilidae</taxon>
        <taxon>Trichonephila</taxon>
        <taxon>Trichonephila inaurata</taxon>
    </lineage>
</organism>
<dbReference type="OrthoDB" id="1607513at2759"/>
<dbReference type="SUPFAM" id="SSF57667">
    <property type="entry name" value="beta-beta-alpha zinc fingers"/>
    <property type="match status" value="1"/>
</dbReference>
<dbReference type="GO" id="GO:0008270">
    <property type="term" value="F:zinc ion binding"/>
    <property type="evidence" value="ECO:0007669"/>
    <property type="project" value="UniProtKB-KW"/>
</dbReference>
<keyword evidence="7" id="KW-1185">Reference proteome</keyword>
<protein>
    <recommendedName>
        <fullName evidence="5">BED-type domain-containing protein</fullName>
    </recommendedName>
</protein>
<keyword evidence="3" id="KW-0862">Zinc</keyword>
<dbReference type="PROSITE" id="PS50808">
    <property type="entry name" value="ZF_BED"/>
    <property type="match status" value="1"/>
</dbReference>
<evidence type="ECO:0000256" key="3">
    <source>
        <dbReference type="ARBA" id="ARBA00022833"/>
    </source>
</evidence>
<evidence type="ECO:0000313" key="7">
    <source>
        <dbReference type="Proteomes" id="UP000886998"/>
    </source>
</evidence>
<keyword evidence="1" id="KW-0479">Metal-binding</keyword>
<dbReference type="GO" id="GO:0003677">
    <property type="term" value="F:DNA binding"/>
    <property type="evidence" value="ECO:0007669"/>
    <property type="project" value="InterPro"/>
</dbReference>
<dbReference type="InterPro" id="IPR003656">
    <property type="entry name" value="Znf_BED"/>
</dbReference>
<dbReference type="Proteomes" id="UP000886998">
    <property type="component" value="Unassembled WGS sequence"/>
</dbReference>
<name>A0A8X7C0F4_9ARAC</name>